<dbReference type="STRING" id="69332.A0A388LXT6"/>
<keyword evidence="4 9" id="KW-0863">Zinc-finger</keyword>
<feature type="compositionally biased region" description="Gly residues" evidence="10">
    <location>
        <begin position="438"/>
        <end position="452"/>
    </location>
</feature>
<feature type="domain" description="RRM" evidence="11">
    <location>
        <begin position="179"/>
        <end position="265"/>
    </location>
</feature>
<evidence type="ECO:0000256" key="7">
    <source>
        <dbReference type="ARBA" id="ARBA00023242"/>
    </source>
</evidence>
<dbReference type="Gene3D" id="3.30.70.330">
    <property type="match status" value="1"/>
</dbReference>
<dbReference type="OrthoDB" id="1878647at2759"/>
<dbReference type="PROSITE" id="PS50102">
    <property type="entry name" value="RRM"/>
    <property type="match status" value="1"/>
</dbReference>
<feature type="compositionally biased region" description="Low complexity" evidence="10">
    <location>
        <begin position="361"/>
        <end position="371"/>
    </location>
</feature>
<feature type="domain" description="RanBP2-type" evidence="12">
    <location>
        <begin position="380"/>
        <end position="411"/>
    </location>
</feature>
<gene>
    <name evidence="13" type="ORF">CBR_g44542</name>
</gene>
<dbReference type="Gene3D" id="4.10.1060.10">
    <property type="entry name" value="Zinc finger, RanBP2-type"/>
    <property type="match status" value="1"/>
</dbReference>
<feature type="compositionally biased region" description="Basic and acidic residues" evidence="10">
    <location>
        <begin position="476"/>
        <end position="492"/>
    </location>
</feature>
<dbReference type="OMA" id="PHAPFMG"/>
<keyword evidence="5" id="KW-0862">Zinc</keyword>
<feature type="compositionally biased region" description="Basic and acidic residues" evidence="10">
    <location>
        <begin position="551"/>
        <end position="594"/>
    </location>
</feature>
<dbReference type="InterPro" id="IPR012677">
    <property type="entry name" value="Nucleotide-bd_a/b_plait_sf"/>
</dbReference>
<dbReference type="Proteomes" id="UP000265515">
    <property type="component" value="Unassembled WGS sequence"/>
</dbReference>
<dbReference type="InterPro" id="IPR036443">
    <property type="entry name" value="Znf_RanBP2_sf"/>
</dbReference>
<dbReference type="PROSITE" id="PS50199">
    <property type="entry name" value="ZF_RANBP2_2"/>
    <property type="match status" value="1"/>
</dbReference>
<organism evidence="13 14">
    <name type="scientific">Chara braunii</name>
    <name type="common">Braun's stonewort</name>
    <dbReference type="NCBI Taxonomy" id="69332"/>
    <lineage>
        <taxon>Eukaryota</taxon>
        <taxon>Viridiplantae</taxon>
        <taxon>Streptophyta</taxon>
        <taxon>Charophyceae</taxon>
        <taxon>Charales</taxon>
        <taxon>Characeae</taxon>
        <taxon>Chara</taxon>
    </lineage>
</organism>
<dbReference type="SUPFAM" id="SSF54928">
    <property type="entry name" value="RNA-binding domain, RBD"/>
    <property type="match status" value="1"/>
</dbReference>
<dbReference type="InterPro" id="IPR035979">
    <property type="entry name" value="RBD_domain_sf"/>
</dbReference>
<evidence type="ECO:0000256" key="3">
    <source>
        <dbReference type="ARBA" id="ARBA00022723"/>
    </source>
</evidence>
<feature type="region of interest" description="Disordered" evidence="10">
    <location>
        <begin position="263"/>
        <end position="376"/>
    </location>
</feature>
<dbReference type="FunFam" id="4.10.1060.10:FF:000017">
    <property type="entry name" value="FUS RNA-binding protein"/>
    <property type="match status" value="1"/>
</dbReference>
<dbReference type="PANTHER" id="PTHR23238">
    <property type="entry name" value="RNA BINDING PROTEIN"/>
    <property type="match status" value="1"/>
</dbReference>
<name>A0A388LXT6_CHABU</name>
<comment type="subcellular location">
    <subcellularLocation>
        <location evidence="1">Nucleus</location>
    </subcellularLocation>
</comment>
<dbReference type="PROSITE" id="PS01358">
    <property type="entry name" value="ZF_RANBP2_1"/>
    <property type="match status" value="1"/>
</dbReference>
<keyword evidence="3" id="KW-0479">Metal-binding</keyword>
<evidence type="ECO:0000256" key="9">
    <source>
        <dbReference type="PROSITE-ProRule" id="PRU00322"/>
    </source>
</evidence>
<dbReference type="EMBL" id="BFEA01000594">
    <property type="protein sequence ID" value="GBG87085.1"/>
    <property type="molecule type" value="Genomic_DNA"/>
</dbReference>
<feature type="compositionally biased region" description="Gly residues" evidence="10">
    <location>
        <begin position="325"/>
        <end position="360"/>
    </location>
</feature>
<proteinExistence type="inferred from homology"/>
<feature type="compositionally biased region" description="Low complexity" evidence="10">
    <location>
        <begin position="78"/>
        <end position="96"/>
    </location>
</feature>
<keyword evidence="6 8" id="KW-0694">RNA-binding</keyword>
<dbReference type="GO" id="GO:0005634">
    <property type="term" value="C:nucleus"/>
    <property type="evidence" value="ECO:0007669"/>
    <property type="project" value="UniProtKB-SubCell"/>
</dbReference>
<keyword evidence="14" id="KW-1185">Reference proteome</keyword>
<dbReference type="InterPro" id="IPR034870">
    <property type="entry name" value="TET_fam"/>
</dbReference>
<dbReference type="Gramene" id="GBG87085">
    <property type="protein sequence ID" value="GBG87085"/>
    <property type="gene ID" value="CBR_g44542"/>
</dbReference>
<feature type="compositionally biased region" description="Basic and acidic residues" evidence="10">
    <location>
        <begin position="22"/>
        <end position="42"/>
    </location>
</feature>
<dbReference type="SMART" id="SM00547">
    <property type="entry name" value="ZnF_RBZ"/>
    <property type="match status" value="1"/>
</dbReference>
<evidence type="ECO:0000256" key="8">
    <source>
        <dbReference type="PROSITE-ProRule" id="PRU00176"/>
    </source>
</evidence>
<accession>A0A388LXT6</accession>
<evidence type="ECO:0000256" key="4">
    <source>
        <dbReference type="ARBA" id="ARBA00022771"/>
    </source>
</evidence>
<evidence type="ECO:0000256" key="6">
    <source>
        <dbReference type="ARBA" id="ARBA00022884"/>
    </source>
</evidence>
<feature type="compositionally biased region" description="Basic and acidic residues" evidence="10">
    <location>
        <begin position="502"/>
        <end position="542"/>
    </location>
</feature>
<protein>
    <recommendedName>
        <fullName evidence="15">RanBP2-type domain-containing protein</fullName>
    </recommendedName>
</protein>
<comment type="caution">
    <text evidence="13">The sequence shown here is derived from an EMBL/GenBank/DDBJ whole genome shotgun (WGS) entry which is preliminary data.</text>
</comment>
<sequence length="594" mass="62308">MLAGDKQPDSGGGGAGGGGGAYERDRDRERGGGERDTRERGARGGGGGLGGHHADVEGRNQPQSGPGGWAPTGRERGPGTAAAPPRRSRSPAVDYRSGGGGVGRFASSSSSSFEGRGGGRRPGYGEDGLRSSDGFAGGAGNDSRDRNRNGFPEGELCEGVALKVQPVRSEGLEDGFMGSTIYMSNLPDSATQKSLAAMVGEVEPIKIDRKTGEPMVRLYASRETGRLEAVVVLEDQRPSTGVRVANWFNGYDYKGSKIHVTLGQGPGAGISPREGRRTSGDQYVPMFDRDYPPKWRGTAGGPGGDGGGPPGGSGGFVDRAPPPTGGGLGRGGSSGCGGGGPPFAGGGRGFGRGSNFGGGFSDFPPGGESFGRNNPNVTPREGDWICPGATCGNLNFARRTHCNQCGQPRPDISQMGMGVPAPGGVRGGGGMGPPPPYVGGGHSGGRGMGPMGRGAYPGPWSGEGREMRGGPPGGRFSHDRMDSRDRDREMDRGGPWMGGSGYRDRERDEFAGRYRDRRDGVGKDNRDFSGRDVKVFEKDKYDSAAGFTNRSGRDFRERSRSPPMRSFRDGLSRDYGRDGTDRRRDDRRDDRRDK</sequence>
<dbReference type="AlphaFoldDB" id="A0A388LXT6"/>
<evidence type="ECO:0008006" key="15">
    <source>
        <dbReference type="Google" id="ProtNLM"/>
    </source>
</evidence>
<dbReference type="GO" id="GO:0003723">
    <property type="term" value="F:RNA binding"/>
    <property type="evidence" value="ECO:0007669"/>
    <property type="project" value="UniProtKB-UniRule"/>
</dbReference>
<evidence type="ECO:0000259" key="12">
    <source>
        <dbReference type="PROSITE" id="PS50199"/>
    </source>
</evidence>
<evidence type="ECO:0000256" key="2">
    <source>
        <dbReference type="ARBA" id="ARBA00008448"/>
    </source>
</evidence>
<feature type="region of interest" description="Disordered" evidence="10">
    <location>
        <begin position="410"/>
        <end position="594"/>
    </location>
</feature>
<evidence type="ECO:0000256" key="1">
    <source>
        <dbReference type="ARBA" id="ARBA00004123"/>
    </source>
</evidence>
<reference evidence="13 14" key="1">
    <citation type="journal article" date="2018" name="Cell">
        <title>The Chara Genome: Secondary Complexity and Implications for Plant Terrestrialization.</title>
        <authorList>
            <person name="Nishiyama T."/>
            <person name="Sakayama H."/>
            <person name="Vries J.D."/>
            <person name="Buschmann H."/>
            <person name="Saint-Marcoux D."/>
            <person name="Ullrich K.K."/>
            <person name="Haas F.B."/>
            <person name="Vanderstraeten L."/>
            <person name="Becker D."/>
            <person name="Lang D."/>
            <person name="Vosolsobe S."/>
            <person name="Rombauts S."/>
            <person name="Wilhelmsson P.K.I."/>
            <person name="Janitza P."/>
            <person name="Kern R."/>
            <person name="Heyl A."/>
            <person name="Rumpler F."/>
            <person name="Villalobos L.I.A.C."/>
            <person name="Clay J.M."/>
            <person name="Skokan R."/>
            <person name="Toyoda A."/>
            <person name="Suzuki Y."/>
            <person name="Kagoshima H."/>
            <person name="Schijlen E."/>
            <person name="Tajeshwar N."/>
            <person name="Catarino B."/>
            <person name="Hetherington A.J."/>
            <person name="Saltykova A."/>
            <person name="Bonnot C."/>
            <person name="Breuninger H."/>
            <person name="Symeonidi A."/>
            <person name="Radhakrishnan G.V."/>
            <person name="Van Nieuwerburgh F."/>
            <person name="Deforce D."/>
            <person name="Chang C."/>
            <person name="Karol K.G."/>
            <person name="Hedrich R."/>
            <person name="Ulvskov P."/>
            <person name="Glockner G."/>
            <person name="Delwiche C.F."/>
            <person name="Petrasek J."/>
            <person name="Van de Peer Y."/>
            <person name="Friml J."/>
            <person name="Beilby M."/>
            <person name="Dolan L."/>
            <person name="Kohara Y."/>
            <person name="Sugano S."/>
            <person name="Fujiyama A."/>
            <person name="Delaux P.-M."/>
            <person name="Quint M."/>
            <person name="TheiBen G."/>
            <person name="Hagemann M."/>
            <person name="Harholt J."/>
            <person name="Dunand C."/>
            <person name="Zachgo S."/>
            <person name="Langdale J."/>
            <person name="Maumus F."/>
            <person name="Straeten D.V.D."/>
            <person name="Gould S.B."/>
            <person name="Rensing S.A."/>
        </authorList>
    </citation>
    <scope>NUCLEOTIDE SEQUENCE [LARGE SCALE GENOMIC DNA]</scope>
    <source>
        <strain evidence="13 14">S276</strain>
    </source>
</reference>
<feature type="compositionally biased region" description="Gly residues" evidence="10">
    <location>
        <begin position="10"/>
        <end position="21"/>
    </location>
</feature>
<comment type="similarity">
    <text evidence="2">Belongs to the RRM TET family.</text>
</comment>
<dbReference type="Pfam" id="PF00641">
    <property type="entry name" value="Zn_ribbon_RanBP"/>
    <property type="match status" value="1"/>
</dbReference>
<feature type="region of interest" description="Disordered" evidence="10">
    <location>
        <begin position="1"/>
        <end position="153"/>
    </location>
</feature>
<keyword evidence="7" id="KW-0539">Nucleus</keyword>
<dbReference type="InterPro" id="IPR001876">
    <property type="entry name" value="Znf_RanBP2"/>
</dbReference>
<evidence type="ECO:0000256" key="5">
    <source>
        <dbReference type="ARBA" id="ARBA00022833"/>
    </source>
</evidence>
<evidence type="ECO:0000259" key="11">
    <source>
        <dbReference type="PROSITE" id="PS50102"/>
    </source>
</evidence>
<dbReference type="SUPFAM" id="SSF90209">
    <property type="entry name" value="Ran binding protein zinc finger-like"/>
    <property type="match status" value="1"/>
</dbReference>
<dbReference type="GO" id="GO:0008270">
    <property type="term" value="F:zinc ion binding"/>
    <property type="evidence" value="ECO:0007669"/>
    <property type="project" value="UniProtKB-KW"/>
</dbReference>
<evidence type="ECO:0000313" key="13">
    <source>
        <dbReference type="EMBL" id="GBG87085.1"/>
    </source>
</evidence>
<dbReference type="InterPro" id="IPR000504">
    <property type="entry name" value="RRM_dom"/>
</dbReference>
<evidence type="ECO:0000256" key="10">
    <source>
        <dbReference type="SAM" id="MobiDB-lite"/>
    </source>
</evidence>
<feature type="compositionally biased region" description="Low complexity" evidence="10">
    <location>
        <begin position="104"/>
        <end position="114"/>
    </location>
</feature>
<evidence type="ECO:0000313" key="14">
    <source>
        <dbReference type="Proteomes" id="UP000265515"/>
    </source>
</evidence>
<feature type="compositionally biased region" description="Gly residues" evidence="10">
    <location>
        <begin position="298"/>
        <end position="315"/>
    </location>
</feature>
<dbReference type="GO" id="GO:0006355">
    <property type="term" value="P:regulation of DNA-templated transcription"/>
    <property type="evidence" value="ECO:0007669"/>
    <property type="project" value="InterPro"/>
</dbReference>